<organism evidence="3 4">
    <name type="scientific">Rufibacter tibetensis</name>
    <dbReference type="NCBI Taxonomy" id="512763"/>
    <lineage>
        <taxon>Bacteria</taxon>
        <taxon>Pseudomonadati</taxon>
        <taxon>Bacteroidota</taxon>
        <taxon>Cytophagia</taxon>
        <taxon>Cytophagales</taxon>
        <taxon>Hymenobacteraceae</taxon>
        <taxon>Rufibacter</taxon>
    </lineage>
</organism>
<dbReference type="Proteomes" id="UP000061382">
    <property type="component" value="Chromosome"/>
</dbReference>
<feature type="domain" description="DUF5777" evidence="2">
    <location>
        <begin position="48"/>
        <end position="291"/>
    </location>
</feature>
<proteinExistence type="predicted"/>
<evidence type="ECO:0000259" key="2">
    <source>
        <dbReference type="Pfam" id="PF19089"/>
    </source>
</evidence>
<keyword evidence="4" id="KW-1185">Reference proteome</keyword>
<dbReference type="Pfam" id="PF19089">
    <property type="entry name" value="DUF5777"/>
    <property type="match status" value="1"/>
</dbReference>
<gene>
    <name evidence="3" type="ORF">DC20_15740</name>
</gene>
<dbReference type="PATRIC" id="fig|512763.3.peg.3461"/>
<dbReference type="EMBL" id="CP012643">
    <property type="protein sequence ID" value="ALJ00153.1"/>
    <property type="molecule type" value="Genomic_DNA"/>
</dbReference>
<evidence type="ECO:0000313" key="3">
    <source>
        <dbReference type="EMBL" id="ALJ00153.1"/>
    </source>
</evidence>
<feature type="signal peptide" evidence="1">
    <location>
        <begin position="1"/>
        <end position="23"/>
    </location>
</feature>
<protein>
    <recommendedName>
        <fullName evidence="2">DUF5777 domain-containing protein</fullName>
    </recommendedName>
</protein>
<sequence>MRTWKILFLMVFLYVGAKTDALAQTDTDLLKLAEANDSVTNEAVSATFKATRLINGHTVETNGAGSLLFLISHRFGTLNSGAYNFWGLDQATIRLALEYGITNRFTVGLGRSSLEKTYDGYLKYKVLQQKNTGSPVTVTAFTSVAVKTMDWADQEKNFEFAHRLTYSHQLLVARKFSERLSLQVAPTVVHRNLVETGLGETDVYAVGAGGRFKITKRTSFNAEYFYLLPGETADDFKNSLSLGVDIETGGHVFQLMLTNSQGMIEKFFIPRNTGGWSTGDIYFGFNVSRVFNLGKDRREW</sequence>
<dbReference type="RefSeq" id="WP_062544700.1">
    <property type="nucleotide sequence ID" value="NZ_CP012643.1"/>
</dbReference>
<feature type="chain" id="PRO_5006012739" description="DUF5777 domain-containing protein" evidence="1">
    <location>
        <begin position="24"/>
        <end position="300"/>
    </location>
</feature>
<evidence type="ECO:0000256" key="1">
    <source>
        <dbReference type="SAM" id="SignalP"/>
    </source>
</evidence>
<dbReference type="STRING" id="512763.DC20_15740"/>
<accession>A0A0N7HWT6</accession>
<reference evidence="3 4" key="1">
    <citation type="submission" date="2015-08" db="EMBL/GenBank/DDBJ databases">
        <title>Complete genome sequence of Rufibacter tibetensis strain 1351t, a radiation-resistant bacterium from tibet plateau.</title>
        <authorList>
            <person name="Dai J."/>
        </authorList>
    </citation>
    <scope>NUCLEOTIDE SEQUENCE [LARGE SCALE GENOMIC DNA]</scope>
    <source>
        <strain evidence="3 4">1351</strain>
    </source>
</reference>
<dbReference type="AlphaFoldDB" id="A0A0N7HWT6"/>
<keyword evidence="1" id="KW-0732">Signal</keyword>
<dbReference type="InterPro" id="IPR045916">
    <property type="entry name" value="DUF5777"/>
</dbReference>
<dbReference type="OrthoDB" id="1117410at2"/>
<evidence type="ECO:0000313" key="4">
    <source>
        <dbReference type="Proteomes" id="UP000061382"/>
    </source>
</evidence>
<name>A0A0N7HWT6_9BACT</name>
<dbReference type="KEGG" id="rti:DC20_15740"/>